<dbReference type="EMBL" id="MU394305">
    <property type="protein sequence ID" value="KAI6087820.1"/>
    <property type="molecule type" value="Genomic_DNA"/>
</dbReference>
<comment type="caution">
    <text evidence="1">The sequence shown here is derived from an EMBL/GenBank/DDBJ whole genome shotgun (WGS) entry which is preliminary data.</text>
</comment>
<name>A0ACC0D632_9PEZI</name>
<dbReference type="Proteomes" id="UP001497680">
    <property type="component" value="Unassembled WGS sequence"/>
</dbReference>
<accession>A0ACC0D632</accession>
<evidence type="ECO:0000313" key="2">
    <source>
        <dbReference type="Proteomes" id="UP001497680"/>
    </source>
</evidence>
<gene>
    <name evidence="1" type="ORF">F4821DRAFT_258566</name>
</gene>
<evidence type="ECO:0000313" key="1">
    <source>
        <dbReference type="EMBL" id="KAI6087820.1"/>
    </source>
</evidence>
<protein>
    <submittedName>
        <fullName evidence="1">Uncharacterized protein</fullName>
    </submittedName>
</protein>
<organism evidence="1 2">
    <name type="scientific">Hypoxylon rubiginosum</name>
    <dbReference type="NCBI Taxonomy" id="110542"/>
    <lineage>
        <taxon>Eukaryota</taxon>
        <taxon>Fungi</taxon>
        <taxon>Dikarya</taxon>
        <taxon>Ascomycota</taxon>
        <taxon>Pezizomycotina</taxon>
        <taxon>Sordariomycetes</taxon>
        <taxon>Xylariomycetidae</taxon>
        <taxon>Xylariales</taxon>
        <taxon>Hypoxylaceae</taxon>
        <taxon>Hypoxylon</taxon>
    </lineage>
</organism>
<keyword evidence="2" id="KW-1185">Reference proteome</keyword>
<proteinExistence type="predicted"/>
<sequence>MCDFTKNYYIYTSCLDPGAHFFRTSVDGSRKHACPRGPHERYIVQPEGVVKLSGVVHTTKITDQKQGSGQIWRATVRIAEQEYTPECALANTGCLVRPNDSSQDKGTVDLVGRLEAIGVFRRGARSGCGQVTYQRAV</sequence>
<reference evidence="1 2" key="1">
    <citation type="journal article" date="2022" name="New Phytol.">
        <title>Ecological generalism drives hyperdiversity of secondary metabolite gene clusters in xylarialean endophytes.</title>
        <authorList>
            <person name="Franco M.E.E."/>
            <person name="Wisecaver J.H."/>
            <person name="Arnold A.E."/>
            <person name="Ju Y.M."/>
            <person name="Slot J.C."/>
            <person name="Ahrendt S."/>
            <person name="Moore L.P."/>
            <person name="Eastman K.E."/>
            <person name="Scott K."/>
            <person name="Konkel Z."/>
            <person name="Mondo S.J."/>
            <person name="Kuo A."/>
            <person name="Hayes R.D."/>
            <person name="Haridas S."/>
            <person name="Andreopoulos B."/>
            <person name="Riley R."/>
            <person name="LaButti K."/>
            <person name="Pangilinan J."/>
            <person name="Lipzen A."/>
            <person name="Amirebrahimi M."/>
            <person name="Yan J."/>
            <person name="Adam C."/>
            <person name="Keymanesh K."/>
            <person name="Ng V."/>
            <person name="Louie K."/>
            <person name="Northen T."/>
            <person name="Drula E."/>
            <person name="Henrissat B."/>
            <person name="Hsieh H.M."/>
            <person name="Youens-Clark K."/>
            <person name="Lutzoni F."/>
            <person name="Miadlikowska J."/>
            <person name="Eastwood D.C."/>
            <person name="Hamelin R.C."/>
            <person name="Grigoriev I.V."/>
            <person name="U'Ren J.M."/>
        </authorList>
    </citation>
    <scope>NUCLEOTIDE SEQUENCE [LARGE SCALE GENOMIC DNA]</scope>
    <source>
        <strain evidence="1 2">ER1909</strain>
    </source>
</reference>